<dbReference type="STRING" id="35722.A0A0B7NGQ4"/>
<dbReference type="AlphaFoldDB" id="A0A0B7NGQ4"/>
<reference evidence="1 2" key="1">
    <citation type="submission" date="2014-09" db="EMBL/GenBank/DDBJ databases">
        <authorList>
            <person name="Ellenberger Sabrina"/>
        </authorList>
    </citation>
    <scope>NUCLEOTIDE SEQUENCE [LARGE SCALE GENOMIC DNA]</scope>
    <source>
        <strain evidence="1 2">CBS 412.66</strain>
    </source>
</reference>
<gene>
    <name evidence="1" type="primary">PARPA_08709.1 scaffold 33792</name>
</gene>
<evidence type="ECO:0008006" key="3">
    <source>
        <dbReference type="Google" id="ProtNLM"/>
    </source>
</evidence>
<dbReference type="EMBL" id="LN731303">
    <property type="protein sequence ID" value="CEP14525.1"/>
    <property type="molecule type" value="Genomic_DNA"/>
</dbReference>
<proteinExistence type="predicted"/>
<evidence type="ECO:0000313" key="2">
    <source>
        <dbReference type="Proteomes" id="UP000054107"/>
    </source>
</evidence>
<protein>
    <recommendedName>
        <fullName evidence="3">Reverse transcriptase domain-containing protein</fullName>
    </recommendedName>
</protein>
<organism evidence="1 2">
    <name type="scientific">Parasitella parasitica</name>
    <dbReference type="NCBI Taxonomy" id="35722"/>
    <lineage>
        <taxon>Eukaryota</taxon>
        <taxon>Fungi</taxon>
        <taxon>Fungi incertae sedis</taxon>
        <taxon>Mucoromycota</taxon>
        <taxon>Mucoromycotina</taxon>
        <taxon>Mucoromycetes</taxon>
        <taxon>Mucorales</taxon>
        <taxon>Mucorineae</taxon>
        <taxon>Mucoraceae</taxon>
        <taxon>Parasitella</taxon>
    </lineage>
</organism>
<feature type="non-terminal residue" evidence="1">
    <location>
        <position position="1"/>
    </location>
</feature>
<keyword evidence="2" id="KW-1185">Reference proteome</keyword>
<dbReference type="Proteomes" id="UP000054107">
    <property type="component" value="Unassembled WGS sequence"/>
</dbReference>
<sequence length="185" mass="20854">QFCDKLSTSEFSKAANKIKSIKRNKGRLASNVYQHIDGPQAAVDSITTAWQVTFDGKYANPAIEHVPIELPLSVNGFGSPILFDVNDVARAIKCLPTNKAPGFDHIKSEMLKPMTDLIAPILHQFFTLCWQFAVIPTDYNHAQVIPIYKKGPVNDPKNHRPITFFYLALYHWILYKEASDISEAH</sequence>
<evidence type="ECO:0000313" key="1">
    <source>
        <dbReference type="EMBL" id="CEP14525.1"/>
    </source>
</evidence>
<name>A0A0B7NGQ4_9FUNG</name>
<accession>A0A0B7NGQ4</accession>
<dbReference type="OrthoDB" id="2260598at2759"/>